<evidence type="ECO:0000313" key="3">
    <source>
        <dbReference type="RefSeq" id="XP_065650644.1"/>
    </source>
</evidence>
<dbReference type="PANTHER" id="PTHR46060:SF1">
    <property type="entry name" value="MARINER MOS1 TRANSPOSASE-LIKE PROTEIN"/>
    <property type="match status" value="1"/>
</dbReference>
<dbReference type="RefSeq" id="XP_065650644.1">
    <property type="nucleotide sequence ID" value="XM_065794572.1"/>
</dbReference>
<name>A0ABM4BNG8_HYDVU</name>
<organism evidence="2 3">
    <name type="scientific">Hydra vulgaris</name>
    <name type="common">Hydra</name>
    <name type="synonym">Hydra attenuata</name>
    <dbReference type="NCBI Taxonomy" id="6087"/>
    <lineage>
        <taxon>Eukaryota</taxon>
        <taxon>Metazoa</taxon>
        <taxon>Cnidaria</taxon>
        <taxon>Hydrozoa</taxon>
        <taxon>Hydroidolina</taxon>
        <taxon>Anthoathecata</taxon>
        <taxon>Aplanulata</taxon>
        <taxon>Hydridae</taxon>
        <taxon>Hydra</taxon>
    </lineage>
</organism>
<dbReference type="PANTHER" id="PTHR46060">
    <property type="entry name" value="MARINER MOS1 TRANSPOSASE-LIKE PROTEIN"/>
    <property type="match status" value="1"/>
</dbReference>
<evidence type="ECO:0000259" key="1">
    <source>
        <dbReference type="Pfam" id="PF17906"/>
    </source>
</evidence>
<proteinExistence type="predicted"/>
<dbReference type="Gene3D" id="1.10.10.1450">
    <property type="match status" value="1"/>
</dbReference>
<dbReference type="Proteomes" id="UP001652625">
    <property type="component" value="Chromosome 03"/>
</dbReference>
<keyword evidence="2" id="KW-1185">Reference proteome</keyword>
<protein>
    <submittedName>
        <fullName evidence="3">Uncharacterized protein LOC136078770</fullName>
    </submittedName>
</protein>
<reference evidence="3" key="1">
    <citation type="submission" date="2025-08" db="UniProtKB">
        <authorList>
            <consortium name="RefSeq"/>
        </authorList>
    </citation>
    <scope>IDENTIFICATION</scope>
</reference>
<evidence type="ECO:0000313" key="2">
    <source>
        <dbReference type="Proteomes" id="UP001652625"/>
    </source>
</evidence>
<accession>A0ABM4BNG8</accession>
<dbReference type="InterPro" id="IPR052709">
    <property type="entry name" value="Transposase-MT_Hybrid"/>
</dbReference>
<gene>
    <name evidence="3" type="primary">LOC136078770</name>
</gene>
<dbReference type="GeneID" id="136078770"/>
<dbReference type="Pfam" id="PF17906">
    <property type="entry name" value="HTH_48"/>
    <property type="match status" value="1"/>
</dbReference>
<dbReference type="InterPro" id="IPR041426">
    <property type="entry name" value="Mos1_HTH"/>
</dbReference>
<sequence length="164" mass="19315">MRTLFIYFIFSQKFRLGKKFIAQKCSLTREHFCAINFYDFRRGLSQQEYVNQLNLTFDDEAPSEATVYCWYSEFNCGRSSLSDEFREGRPKSTVVPENIDTVHEMIKQDRHVTYCEIEASLSISFTSIYAILHEHLAVRKLCSRWIPHNLTIDQKRLVLIGAKK</sequence>
<feature type="domain" description="Mos1 transposase HTH" evidence="1">
    <location>
        <begin position="29"/>
        <end position="77"/>
    </location>
</feature>